<proteinExistence type="predicted"/>
<dbReference type="Proteomes" id="UP001054837">
    <property type="component" value="Unassembled WGS sequence"/>
</dbReference>
<evidence type="ECO:0000313" key="2">
    <source>
        <dbReference type="Proteomes" id="UP001054837"/>
    </source>
</evidence>
<comment type="caution">
    <text evidence="1">The sequence shown here is derived from an EMBL/GenBank/DDBJ whole genome shotgun (WGS) entry which is preliminary data.</text>
</comment>
<organism evidence="1 2">
    <name type="scientific">Caerostris darwini</name>
    <dbReference type="NCBI Taxonomy" id="1538125"/>
    <lineage>
        <taxon>Eukaryota</taxon>
        <taxon>Metazoa</taxon>
        <taxon>Ecdysozoa</taxon>
        <taxon>Arthropoda</taxon>
        <taxon>Chelicerata</taxon>
        <taxon>Arachnida</taxon>
        <taxon>Araneae</taxon>
        <taxon>Araneomorphae</taxon>
        <taxon>Entelegynae</taxon>
        <taxon>Araneoidea</taxon>
        <taxon>Araneidae</taxon>
        <taxon>Caerostris</taxon>
    </lineage>
</organism>
<reference evidence="1 2" key="1">
    <citation type="submission" date="2021-06" db="EMBL/GenBank/DDBJ databases">
        <title>Caerostris darwini draft genome.</title>
        <authorList>
            <person name="Kono N."/>
            <person name="Arakawa K."/>
        </authorList>
    </citation>
    <scope>NUCLEOTIDE SEQUENCE [LARGE SCALE GENOMIC DNA]</scope>
</reference>
<keyword evidence="2" id="KW-1185">Reference proteome</keyword>
<dbReference type="AlphaFoldDB" id="A0AAV4RHG7"/>
<evidence type="ECO:0000313" key="1">
    <source>
        <dbReference type="EMBL" id="GIY19781.1"/>
    </source>
</evidence>
<dbReference type="EMBL" id="BPLQ01006071">
    <property type="protein sequence ID" value="GIY19781.1"/>
    <property type="molecule type" value="Genomic_DNA"/>
</dbReference>
<accession>A0AAV4RHG7</accession>
<sequence>MEAVIYALPAPFLPRAPFSLFMRLFPPPEKVLPQQQLLSSQINGRRLNVGFFTIFTSISLRCLNVYKFRLWPSFVVGVRSEKVIKLGFPPRYFVLAGLLQCFP</sequence>
<name>A0AAV4RHG7_9ARAC</name>
<protein>
    <submittedName>
        <fullName evidence="1">Uncharacterized protein</fullName>
    </submittedName>
</protein>
<gene>
    <name evidence="1" type="ORF">CDAR_365641</name>
</gene>